<dbReference type="PROSITE" id="PS51257">
    <property type="entry name" value="PROKAR_LIPOPROTEIN"/>
    <property type="match status" value="1"/>
</dbReference>
<reference evidence="1 2" key="1">
    <citation type="submission" date="2019-04" db="EMBL/GenBank/DDBJ databases">
        <title>Psychroflexus halotolerans sp. nov., isolated from a marine solar saltern.</title>
        <authorList>
            <person name="Feng X."/>
        </authorList>
    </citation>
    <scope>NUCLEOTIDE SEQUENCE [LARGE SCALE GENOMIC DNA]</scope>
    <source>
        <strain evidence="1 2">WDS2C27</strain>
    </source>
</reference>
<dbReference type="EMBL" id="SWMU01000002">
    <property type="protein sequence ID" value="TKS56325.1"/>
    <property type="molecule type" value="Genomic_DNA"/>
</dbReference>
<keyword evidence="2" id="KW-1185">Reference proteome</keyword>
<evidence type="ECO:0000313" key="1">
    <source>
        <dbReference type="EMBL" id="TKS56325.1"/>
    </source>
</evidence>
<dbReference type="RefSeq" id="WP_138931427.1">
    <property type="nucleotide sequence ID" value="NZ_SWMU01000002.1"/>
</dbReference>
<gene>
    <name evidence="1" type="ORF">FCN74_04585</name>
</gene>
<dbReference type="OrthoDB" id="1447646at2"/>
<protein>
    <recommendedName>
        <fullName evidence="3">Lipoprotein</fullName>
    </recommendedName>
</protein>
<organism evidence="1 2">
    <name type="scientific">Mesohalobacter halotolerans</name>
    <dbReference type="NCBI Taxonomy" id="1883405"/>
    <lineage>
        <taxon>Bacteria</taxon>
        <taxon>Pseudomonadati</taxon>
        <taxon>Bacteroidota</taxon>
        <taxon>Flavobacteriia</taxon>
        <taxon>Flavobacteriales</taxon>
        <taxon>Flavobacteriaceae</taxon>
        <taxon>Mesohalobacter</taxon>
    </lineage>
</organism>
<proteinExistence type="predicted"/>
<evidence type="ECO:0008006" key="3">
    <source>
        <dbReference type="Google" id="ProtNLM"/>
    </source>
</evidence>
<sequence length="164" mass="18858">MLKITLFVISVVLTSCKSVKNIEKQPDCPEGYECYGEVLKDRSISILKDGIGKTYIKINQDESHNVIKYIYKYSGEPNIADDSYIETFYFQIPQKSNKISLSGKELKNVKALVQKSCFCPDAGYALIEQGHLDIKKQKDHYYIKFKYTPDRNMSVSTIETQVEF</sequence>
<dbReference type="Proteomes" id="UP000306552">
    <property type="component" value="Unassembled WGS sequence"/>
</dbReference>
<accession>A0A4V6ALF1</accession>
<evidence type="ECO:0000313" key="2">
    <source>
        <dbReference type="Proteomes" id="UP000306552"/>
    </source>
</evidence>
<comment type="caution">
    <text evidence="1">The sequence shown here is derived from an EMBL/GenBank/DDBJ whole genome shotgun (WGS) entry which is preliminary data.</text>
</comment>
<name>A0A4V6ALF1_9FLAO</name>
<dbReference type="AlphaFoldDB" id="A0A4V6ALF1"/>